<protein>
    <recommendedName>
        <fullName evidence="2">CLASP N-terminal domain-containing protein</fullName>
    </recommendedName>
</protein>
<dbReference type="Gene3D" id="1.25.10.10">
    <property type="entry name" value="Leucine-rich Repeat Variant"/>
    <property type="match status" value="1"/>
</dbReference>
<evidence type="ECO:0000313" key="4">
    <source>
        <dbReference type="Proteomes" id="UP000291116"/>
    </source>
</evidence>
<dbReference type="GO" id="GO:0000278">
    <property type="term" value="P:mitotic cell cycle"/>
    <property type="evidence" value="ECO:0007669"/>
    <property type="project" value="UniProtKB-ARBA"/>
</dbReference>
<sequence>MAFRSPGSRTSPRVPKQTVAEGPIFDFTLVIEKTKPEDWKKRIAALQTLISEIPTEDNQGGDAGSDDPWYRSAPTLRHLAIPVSDLLTDARSTVVKRTCESMSELFSRCGSDARYLLKDLMPAVCQVHASTVQVIRNYVQELILETLPKVPCKMTMPVWLDRLKHDKSRTAREACSLYLASSMAIWGAARDDSFEHENSGYLTREIYLQVGSTLVRTLRDPSPLVRQNCKKGLSVLAAQNRDVLNELIADKSLTRDMRTIKLLQRLQAGEQGIGDDMSVSSRRSTRSRGGASVASAPVYRGGGSSSRSVRSTRRMGAPPRARRRSMGGGIGESGPVPTTIGVRSPRSGAGGSSSSGAMGPPRRVVNGASSSSSTRSMQTVAKPKPASLSPAIPTREPASPGGMALSTPTQKLLGTTAEAATPVTPLDHELEMTSSKNGDGTEEELVELLKHTTTAAPATPNKSFDSTETDVSVLRPIANAEELRLQAKSRTMLGAKTKSRRSSILLDRLLRSASKFDPDDANHQSTSTAGGGGTAGCDPERLAGSLMGLDVADLDEFGQMPFHTKIAYELVEAHKLHIDQVMETLKVEMDALKDFELVLLEQGPVRPTEEEVVEYFESLGLCLEQRKKAGAILQKKMDRISQG</sequence>
<dbReference type="OrthoDB" id="46159at2759"/>
<dbReference type="InterPro" id="IPR011989">
    <property type="entry name" value="ARM-like"/>
</dbReference>
<proteinExistence type="predicted"/>
<dbReference type="Pfam" id="PF12348">
    <property type="entry name" value="CLASP_N"/>
    <property type="match status" value="1"/>
</dbReference>
<dbReference type="GO" id="GO:0005881">
    <property type="term" value="C:cytoplasmic microtubule"/>
    <property type="evidence" value="ECO:0007669"/>
    <property type="project" value="TreeGrafter"/>
</dbReference>
<dbReference type="Proteomes" id="UP000291116">
    <property type="component" value="Unassembled WGS sequence"/>
</dbReference>
<feature type="compositionally biased region" description="Low complexity" evidence="1">
    <location>
        <begin position="278"/>
        <end position="296"/>
    </location>
</feature>
<feature type="compositionally biased region" description="Low complexity" evidence="1">
    <location>
        <begin position="354"/>
        <end position="373"/>
    </location>
</feature>
<feature type="domain" description="CLASP N-terminal" evidence="2">
    <location>
        <begin position="75"/>
        <end position="234"/>
    </location>
</feature>
<dbReference type="EMBL" id="CAACVS010000039">
    <property type="protein sequence ID" value="VEU34818.1"/>
    <property type="molecule type" value="Genomic_DNA"/>
</dbReference>
<dbReference type="GO" id="GO:0008017">
    <property type="term" value="F:microtubule binding"/>
    <property type="evidence" value="ECO:0007669"/>
    <property type="project" value="TreeGrafter"/>
</dbReference>
<dbReference type="InterPro" id="IPR016024">
    <property type="entry name" value="ARM-type_fold"/>
</dbReference>
<reference evidence="3 4" key="1">
    <citation type="submission" date="2019-01" db="EMBL/GenBank/DDBJ databases">
        <authorList>
            <person name="Ferrante I. M."/>
        </authorList>
    </citation>
    <scope>NUCLEOTIDE SEQUENCE [LARGE SCALE GENOMIC DNA]</scope>
    <source>
        <strain evidence="3 4">B856</strain>
    </source>
</reference>
<gene>
    <name evidence="3" type="ORF">PSNMU_V1.4_AUG-EV-PASAV3_0015370</name>
</gene>
<organism evidence="3 4">
    <name type="scientific">Pseudo-nitzschia multistriata</name>
    <dbReference type="NCBI Taxonomy" id="183589"/>
    <lineage>
        <taxon>Eukaryota</taxon>
        <taxon>Sar</taxon>
        <taxon>Stramenopiles</taxon>
        <taxon>Ochrophyta</taxon>
        <taxon>Bacillariophyta</taxon>
        <taxon>Bacillariophyceae</taxon>
        <taxon>Bacillariophycidae</taxon>
        <taxon>Bacillariales</taxon>
        <taxon>Bacillariaceae</taxon>
        <taxon>Pseudo-nitzschia</taxon>
    </lineage>
</organism>
<feature type="region of interest" description="Disordered" evidence="1">
    <location>
        <begin position="515"/>
        <end position="538"/>
    </location>
</feature>
<feature type="region of interest" description="Disordered" evidence="1">
    <location>
        <begin position="273"/>
        <end position="408"/>
    </location>
</feature>
<evidence type="ECO:0000313" key="3">
    <source>
        <dbReference type="EMBL" id="VEU34818.1"/>
    </source>
</evidence>
<dbReference type="GO" id="GO:0005819">
    <property type="term" value="C:spindle"/>
    <property type="evidence" value="ECO:0007669"/>
    <property type="project" value="UniProtKB-ARBA"/>
</dbReference>
<dbReference type="PANTHER" id="PTHR21567:SF9">
    <property type="entry name" value="CLIP-ASSOCIATING PROTEIN"/>
    <property type="match status" value="1"/>
</dbReference>
<feature type="compositionally biased region" description="Low complexity" evidence="1">
    <location>
        <begin position="305"/>
        <end position="319"/>
    </location>
</feature>
<accession>A0A448YYF2</accession>
<keyword evidence="4" id="KW-1185">Reference proteome</keyword>
<evidence type="ECO:0000256" key="1">
    <source>
        <dbReference type="SAM" id="MobiDB-lite"/>
    </source>
</evidence>
<dbReference type="GO" id="GO:0000226">
    <property type="term" value="P:microtubule cytoskeleton organization"/>
    <property type="evidence" value="ECO:0007669"/>
    <property type="project" value="TreeGrafter"/>
</dbReference>
<evidence type="ECO:0000259" key="2">
    <source>
        <dbReference type="Pfam" id="PF12348"/>
    </source>
</evidence>
<name>A0A448YYF2_9STRA</name>
<dbReference type="AlphaFoldDB" id="A0A448YYF2"/>
<dbReference type="InterPro" id="IPR024395">
    <property type="entry name" value="CLASP_N_dom"/>
</dbReference>
<dbReference type="SUPFAM" id="SSF48371">
    <property type="entry name" value="ARM repeat"/>
    <property type="match status" value="1"/>
</dbReference>
<dbReference type="PANTHER" id="PTHR21567">
    <property type="entry name" value="CLASP"/>
    <property type="match status" value="1"/>
</dbReference>